<sequence>MSKRKTYQVSLVSLGSLNKNLHFGPFSQNWWEIFLQNTEFITTTVQGCNGFLQQPGYICEAKNTISNIFDNPSAAITTLYQQLFGSKTRFSGSLIMGHDKTEINKQLLTGVTFQQFYYAGTGFKSSFYYTIGVERKRTLFVQEICKKKFIVNMYQDFELKSTYIDNSPDDVWQKVEVLQEHKGTELFGICHPEVQAIFQKLQEPKCKPEEWYITGKMQILWNYHLRKFTLASIQWNQFFISWYNEQKSIIELITSLKKLYPPNYIFKEREMRAWKAMLSHAGCTNITPYTKKISNVAHGTIFEARKYAQINGPDKANVIMSSYKTDAKTGQPVFYLKNTKNILWEKFKESFPNGLKRTTFYTKLMGHQYVYREDLGGLCATCSTYGYETFEDIVNLIKEKIKNIELQNTFFQHCNSLKRYLKKEYEEHLIVTDRGISLHNLCINHCLQYAFNECNTSHPHVCIECQELFQFFQNLKTNLEQSCHEEVQEYYNKILYYYAHQTRKVYLNAQFNAALLDLDENGAILVIDYKMKILPKTSRETKQEFFGKKGWTLHTMLVYTKSNQNSEINIQAIDHWSIDARQDAWFSASSLHSAIENLEIKPKWISIISDNGPHYHNSELMIIMSKWFEWYGIYISLSIKRYIKIGGEIQEGNDITLAIQDVAGTSVAHIEPNRNRGKKSLILNYK</sequence>
<dbReference type="OrthoDB" id="2303998at2759"/>
<reference evidence="1 2" key="1">
    <citation type="submission" date="2018-08" db="EMBL/GenBank/DDBJ databases">
        <title>Genome and evolution of the arbuscular mycorrhizal fungus Diversispora epigaea (formerly Glomus versiforme) and its bacterial endosymbionts.</title>
        <authorList>
            <person name="Sun X."/>
            <person name="Fei Z."/>
            <person name="Harrison M."/>
        </authorList>
    </citation>
    <scope>NUCLEOTIDE SEQUENCE [LARGE SCALE GENOMIC DNA]</scope>
    <source>
        <strain evidence="1 2">IT104</strain>
    </source>
</reference>
<protein>
    <submittedName>
        <fullName evidence="1">Uncharacterized protein</fullName>
    </submittedName>
</protein>
<dbReference type="Proteomes" id="UP000266861">
    <property type="component" value="Unassembled WGS sequence"/>
</dbReference>
<organism evidence="1 2">
    <name type="scientific">Diversispora epigaea</name>
    <dbReference type="NCBI Taxonomy" id="1348612"/>
    <lineage>
        <taxon>Eukaryota</taxon>
        <taxon>Fungi</taxon>
        <taxon>Fungi incertae sedis</taxon>
        <taxon>Mucoromycota</taxon>
        <taxon>Glomeromycotina</taxon>
        <taxon>Glomeromycetes</taxon>
        <taxon>Diversisporales</taxon>
        <taxon>Diversisporaceae</taxon>
        <taxon>Diversispora</taxon>
    </lineage>
</organism>
<dbReference type="EMBL" id="PQFF01000462">
    <property type="protein sequence ID" value="RHZ48652.1"/>
    <property type="molecule type" value="Genomic_DNA"/>
</dbReference>
<keyword evidence="2" id="KW-1185">Reference proteome</keyword>
<dbReference type="AlphaFoldDB" id="A0A397GCA1"/>
<evidence type="ECO:0000313" key="1">
    <source>
        <dbReference type="EMBL" id="RHZ48652.1"/>
    </source>
</evidence>
<proteinExistence type="predicted"/>
<evidence type="ECO:0000313" key="2">
    <source>
        <dbReference type="Proteomes" id="UP000266861"/>
    </source>
</evidence>
<accession>A0A397GCA1</accession>
<gene>
    <name evidence="1" type="ORF">Glove_543g12</name>
</gene>
<name>A0A397GCA1_9GLOM</name>
<dbReference type="STRING" id="1348612.A0A397GCA1"/>
<comment type="caution">
    <text evidence="1">The sequence shown here is derived from an EMBL/GenBank/DDBJ whole genome shotgun (WGS) entry which is preliminary data.</text>
</comment>